<protein>
    <submittedName>
        <fullName evidence="10">B-cell antigen receptor complex-associated protein alpha chain isoform X1</fullName>
    </submittedName>
</protein>
<dbReference type="FunCoup" id="A0A6P8N4R3">
    <property type="interactions" value="230"/>
</dbReference>
<evidence type="ECO:0000256" key="6">
    <source>
        <dbReference type="SAM" id="Phobius"/>
    </source>
</evidence>
<comment type="subcellular location">
    <subcellularLocation>
        <location evidence="1">Membrane</location>
        <topology evidence="1">Single-pass type I membrane protein</topology>
    </subcellularLocation>
</comment>
<evidence type="ECO:0000313" key="10">
    <source>
        <dbReference type="RefSeq" id="XP_033770432.1"/>
    </source>
</evidence>
<keyword evidence="7" id="KW-0732">Signal</keyword>
<keyword evidence="3 6" id="KW-1133">Transmembrane helix</keyword>
<keyword evidence="9" id="KW-1185">Reference proteome</keyword>
<dbReference type="SMART" id="SM00408">
    <property type="entry name" value="IGc2"/>
    <property type="match status" value="1"/>
</dbReference>
<dbReference type="Proteomes" id="UP000515159">
    <property type="component" value="Chromosome 11"/>
</dbReference>
<sequence length="231" mass="25895">MEQCLAACLSLLGPLLLFIPFAGSLNCKVMIYPVPASVMSKVGNDATLECRFNTNENINVTWMRIQNDCNVNRTVIMIHEGQQGRIQIHKNNSNAQILIQKVDRNDSGLYVCRVSGNGHSQSSCGTYLQILIPAPEAFLDLEESTKNKIITAEGILLLICALVPGTILLFRKRTENEKMQELKIHLDEGENLYEGLNLDECSMYEDISRGLQSTYQDVANLKLMDMELEKP</sequence>
<organism evidence="9 10">
    <name type="scientific">Geotrypetes seraphini</name>
    <name type="common">Gaboon caecilian</name>
    <name type="synonym">Caecilia seraphini</name>
    <dbReference type="NCBI Taxonomy" id="260995"/>
    <lineage>
        <taxon>Eukaryota</taxon>
        <taxon>Metazoa</taxon>
        <taxon>Chordata</taxon>
        <taxon>Craniata</taxon>
        <taxon>Vertebrata</taxon>
        <taxon>Euteleostomi</taxon>
        <taxon>Amphibia</taxon>
        <taxon>Gymnophiona</taxon>
        <taxon>Geotrypetes</taxon>
    </lineage>
</organism>
<dbReference type="GeneID" id="117345630"/>
<dbReference type="CTD" id="973"/>
<dbReference type="InterPro" id="IPR003598">
    <property type="entry name" value="Ig_sub2"/>
</dbReference>
<keyword evidence="10" id="KW-0675">Receptor</keyword>
<dbReference type="InterPro" id="IPR013783">
    <property type="entry name" value="Ig-like_fold"/>
</dbReference>
<dbReference type="GO" id="GO:0004888">
    <property type="term" value="F:transmembrane signaling receptor activity"/>
    <property type="evidence" value="ECO:0007669"/>
    <property type="project" value="InterPro"/>
</dbReference>
<dbReference type="Pfam" id="PF02189">
    <property type="entry name" value="ITAM"/>
    <property type="match status" value="1"/>
</dbReference>
<evidence type="ECO:0000256" key="4">
    <source>
        <dbReference type="ARBA" id="ARBA00023136"/>
    </source>
</evidence>
<evidence type="ECO:0000256" key="7">
    <source>
        <dbReference type="SAM" id="SignalP"/>
    </source>
</evidence>
<dbReference type="InterPro" id="IPR036179">
    <property type="entry name" value="Ig-like_dom_sf"/>
</dbReference>
<dbReference type="InterPro" id="IPR003110">
    <property type="entry name" value="Phos_immunorcpt_sig_ITAM"/>
</dbReference>
<feature type="signal peptide" evidence="7">
    <location>
        <begin position="1"/>
        <end position="24"/>
    </location>
</feature>
<dbReference type="GO" id="GO:0009897">
    <property type="term" value="C:external side of plasma membrane"/>
    <property type="evidence" value="ECO:0007669"/>
    <property type="project" value="TreeGrafter"/>
</dbReference>
<evidence type="ECO:0000256" key="2">
    <source>
        <dbReference type="ARBA" id="ARBA00022692"/>
    </source>
</evidence>
<dbReference type="InterPro" id="IPR013106">
    <property type="entry name" value="Ig_V-set"/>
</dbReference>
<dbReference type="InterPro" id="IPR007110">
    <property type="entry name" value="Ig-like_dom"/>
</dbReference>
<evidence type="ECO:0000256" key="5">
    <source>
        <dbReference type="ARBA" id="ARBA00023319"/>
    </source>
</evidence>
<feature type="transmembrane region" description="Helical" evidence="6">
    <location>
        <begin position="149"/>
        <end position="170"/>
    </location>
</feature>
<dbReference type="GO" id="GO:0019815">
    <property type="term" value="C:B cell receptor complex"/>
    <property type="evidence" value="ECO:0007669"/>
    <property type="project" value="TreeGrafter"/>
</dbReference>
<feature type="domain" description="Ig-like" evidence="8">
    <location>
        <begin position="14"/>
        <end position="129"/>
    </location>
</feature>
<evidence type="ECO:0000313" key="9">
    <source>
        <dbReference type="Proteomes" id="UP000515159"/>
    </source>
</evidence>
<dbReference type="GO" id="GO:0030183">
    <property type="term" value="P:B cell differentiation"/>
    <property type="evidence" value="ECO:0007669"/>
    <property type="project" value="TreeGrafter"/>
</dbReference>
<dbReference type="Pfam" id="PF07686">
    <property type="entry name" value="V-set"/>
    <property type="match status" value="1"/>
</dbReference>
<dbReference type="Gene3D" id="2.60.40.10">
    <property type="entry name" value="Immunoglobulins"/>
    <property type="match status" value="1"/>
</dbReference>
<feature type="chain" id="PRO_5027714833" evidence="7">
    <location>
        <begin position="25"/>
        <end position="231"/>
    </location>
</feature>
<dbReference type="SMART" id="SM00409">
    <property type="entry name" value="IG"/>
    <property type="match status" value="1"/>
</dbReference>
<gene>
    <name evidence="10" type="primary">CD79A</name>
</gene>
<dbReference type="SUPFAM" id="SSF48726">
    <property type="entry name" value="Immunoglobulin"/>
    <property type="match status" value="1"/>
</dbReference>
<reference evidence="10" key="1">
    <citation type="submission" date="2025-08" db="UniProtKB">
        <authorList>
            <consortium name="RefSeq"/>
        </authorList>
    </citation>
    <scope>IDENTIFICATION</scope>
</reference>
<dbReference type="AlphaFoldDB" id="A0A6P8N4R3"/>
<dbReference type="PROSITE" id="PS50835">
    <property type="entry name" value="IG_LIKE"/>
    <property type="match status" value="1"/>
</dbReference>
<evidence type="ECO:0000256" key="3">
    <source>
        <dbReference type="ARBA" id="ARBA00022989"/>
    </source>
</evidence>
<evidence type="ECO:0000259" key="8">
    <source>
        <dbReference type="PROSITE" id="PS50835"/>
    </source>
</evidence>
<keyword evidence="4 6" id="KW-0472">Membrane</keyword>
<dbReference type="RefSeq" id="XP_033770432.1">
    <property type="nucleotide sequence ID" value="XM_033914541.1"/>
</dbReference>
<accession>A0A6P8N4R3</accession>
<proteinExistence type="predicted"/>
<dbReference type="KEGG" id="gsh:117345630"/>
<keyword evidence="2 6" id="KW-0812">Transmembrane</keyword>
<dbReference type="InParanoid" id="A0A6P8N4R3"/>
<dbReference type="GO" id="GO:0050853">
    <property type="term" value="P:B cell receptor signaling pathway"/>
    <property type="evidence" value="ECO:0007669"/>
    <property type="project" value="TreeGrafter"/>
</dbReference>
<dbReference type="SMART" id="SM00077">
    <property type="entry name" value="ITAM"/>
    <property type="match status" value="1"/>
</dbReference>
<keyword evidence="5" id="KW-0393">Immunoglobulin domain</keyword>
<dbReference type="InterPro" id="IPR003599">
    <property type="entry name" value="Ig_sub"/>
</dbReference>
<name>A0A6P8N4R3_GEOSA</name>
<dbReference type="OrthoDB" id="8915525at2759"/>
<evidence type="ECO:0000256" key="1">
    <source>
        <dbReference type="ARBA" id="ARBA00004479"/>
    </source>
</evidence>
<dbReference type="PANTHER" id="PTHR14334">
    <property type="entry name" value="B-CELL ANTIGEN RECEPTOR COMPLEX-ASSOCIATED PROTEIN"/>
    <property type="match status" value="1"/>
</dbReference>
<dbReference type="PANTHER" id="PTHR14334:SF1">
    <property type="entry name" value="B-CELL ANTIGEN RECEPTOR COMPLEX-ASSOCIATED PROTEIN ALPHA CHAIN"/>
    <property type="match status" value="1"/>
</dbReference>